<organism evidence="12 13">
    <name type="scientific">Acidovorax lacteus</name>
    <dbReference type="NCBI Taxonomy" id="1924988"/>
    <lineage>
        <taxon>Bacteria</taxon>
        <taxon>Pseudomonadati</taxon>
        <taxon>Pseudomonadota</taxon>
        <taxon>Betaproteobacteria</taxon>
        <taxon>Burkholderiales</taxon>
        <taxon>Comamonadaceae</taxon>
        <taxon>Acidovorax</taxon>
    </lineage>
</organism>
<keyword evidence="3 6" id="KW-1133">Transmembrane helix</keyword>
<keyword evidence="2 6" id="KW-0812">Transmembrane</keyword>
<sequence length="1015" mass="110654">MVRTTSLSVPYATHNAPARSRWLAALGVFVVALAAAVALIATLEHQERNQRRVQALQVAADHANALLRGLELALSANNVLVALVREGNGRVDKFQEIGEQLLPLYPGIAAMGLSPNGVVRYVVPEVGNESLIGFDQINDPRQGPDARRARDSRQLTLAGPLELVQGGLGVVGRHPVYLFDAKGTQYFWGLTYVTIRLPALLDAARVSQLPERGYRYRLWRDLPGGAGIQSISGSPTALGEDAVTHALDLPNGRWYLSVEPLSGWGSGGVLGVRVVMGLLFAALMAYLVHTLLRLRHQERGLAAEVSRQTAEIRSTQSQLRAVIDAIPDALIELDSKGHVLALHGRQALALVAPLSAAGSAATLMETLPSESAALLRVALDQAAALGQSTGVVLDWPGTSDRPLRMELSISLHQSAAHSDGTLRFIALARNVSDREAAQADMRLASQVFDQSSEAIVIADGQRRVVRTNLAFSHMSGYAPHEVLGKPVDALADAGHPAGASLPWLVGPESQHWEGETLGRRKDGSTYPQWLSVSHVRHPDSGEIVSSILLLRDITQLRETQARIEHLAHYDHLTNLPSRALLAERVGNAIRECEAQGGTLALLFVDLDHFKNVNDSLGHRTGDALLVAIAQRLQSIPPAGMTVSRLGGDEFVLLVPQASAQEAAVIANRVLQAIAEPVQLQPYELTTTSTIGIALFPNDGDSFDMLYQRADAAMYRAKQSGRNRFAFFTAEIEARSARTLQIENALRRAIERGQLSLHYQPQVELRERRIVGAEALLRWQHPEWGWVSPAEFIPVAESSGLIVGIGEWVLRTACRDARAWLDAGLDVQSVSVNLSAVQFRHPQLAELVDRCLEEAQLPPWRLELELTEGAAVDDPAHALTIMERLHARGIRLSMDDFGTGYSSLSYLKRFQISKLKIDQSFVRDLDEDANDRAIVSAIVRMAQALGMQTTAEGVETEGQMAFLREQGCDEAQGYLLSRPLPADDFMRFVRSHRPLPAPTPAKPHIAEKAPRTAPKT</sequence>
<dbReference type="InterPro" id="IPR029787">
    <property type="entry name" value="Nucleotide_cyclase"/>
</dbReference>
<dbReference type="InterPro" id="IPR035919">
    <property type="entry name" value="EAL_sf"/>
</dbReference>
<evidence type="ECO:0000256" key="6">
    <source>
        <dbReference type="SAM" id="Phobius"/>
    </source>
</evidence>
<dbReference type="InterPro" id="IPR035965">
    <property type="entry name" value="PAS-like_dom_sf"/>
</dbReference>
<dbReference type="SMART" id="SM00267">
    <property type="entry name" value="GGDEF"/>
    <property type="match status" value="1"/>
</dbReference>
<feature type="region of interest" description="Disordered" evidence="5">
    <location>
        <begin position="992"/>
        <end position="1015"/>
    </location>
</feature>
<dbReference type="PANTHER" id="PTHR44757:SF2">
    <property type="entry name" value="BIOFILM ARCHITECTURE MAINTENANCE PROTEIN MBAA"/>
    <property type="match status" value="1"/>
</dbReference>
<dbReference type="InterPro" id="IPR000014">
    <property type="entry name" value="PAS"/>
</dbReference>
<dbReference type="Pfam" id="PF00563">
    <property type="entry name" value="EAL"/>
    <property type="match status" value="1"/>
</dbReference>
<dbReference type="PROSITE" id="PS50112">
    <property type="entry name" value="PAS"/>
    <property type="match status" value="1"/>
</dbReference>
<evidence type="ECO:0000313" key="12">
    <source>
        <dbReference type="EMBL" id="GAA4420462.1"/>
    </source>
</evidence>
<feature type="domain" description="PAS" evidence="7">
    <location>
        <begin position="440"/>
        <end position="496"/>
    </location>
</feature>
<dbReference type="InterPro" id="IPR000700">
    <property type="entry name" value="PAS-assoc_C"/>
</dbReference>
<protein>
    <recommendedName>
        <fullName evidence="14">EAL domain-containing protein</fullName>
    </recommendedName>
</protein>
<dbReference type="SMART" id="SM01079">
    <property type="entry name" value="CHASE"/>
    <property type="match status" value="1"/>
</dbReference>
<evidence type="ECO:0000313" key="13">
    <source>
        <dbReference type="Proteomes" id="UP001501788"/>
    </source>
</evidence>
<dbReference type="Pfam" id="PF00990">
    <property type="entry name" value="GGDEF"/>
    <property type="match status" value="1"/>
</dbReference>
<reference evidence="13" key="1">
    <citation type="journal article" date="2019" name="Int. J. Syst. Evol. Microbiol.">
        <title>The Global Catalogue of Microorganisms (GCM) 10K type strain sequencing project: providing services to taxonomists for standard genome sequencing and annotation.</title>
        <authorList>
            <consortium name="The Broad Institute Genomics Platform"/>
            <consortium name="The Broad Institute Genome Sequencing Center for Infectious Disease"/>
            <person name="Wu L."/>
            <person name="Ma J."/>
        </authorList>
    </citation>
    <scope>NUCLEOTIDE SEQUENCE [LARGE SCALE GENOMIC DNA]</scope>
    <source>
        <strain evidence="13">JCM 31890</strain>
    </source>
</reference>
<evidence type="ECO:0000259" key="10">
    <source>
        <dbReference type="PROSITE" id="PS50883"/>
    </source>
</evidence>
<dbReference type="PANTHER" id="PTHR44757">
    <property type="entry name" value="DIGUANYLATE CYCLASE DGCP"/>
    <property type="match status" value="1"/>
</dbReference>
<dbReference type="CDD" id="cd01948">
    <property type="entry name" value="EAL"/>
    <property type="match status" value="1"/>
</dbReference>
<dbReference type="InterPro" id="IPR052155">
    <property type="entry name" value="Biofilm_reg_signaling"/>
</dbReference>
<dbReference type="InterPro" id="IPR042240">
    <property type="entry name" value="CHASE_sf"/>
</dbReference>
<evidence type="ECO:0000259" key="9">
    <source>
        <dbReference type="PROSITE" id="PS50839"/>
    </source>
</evidence>
<dbReference type="Gene3D" id="3.20.20.450">
    <property type="entry name" value="EAL domain"/>
    <property type="match status" value="1"/>
</dbReference>
<name>A0ABP8L2P3_9BURK</name>
<evidence type="ECO:0000259" key="11">
    <source>
        <dbReference type="PROSITE" id="PS50887"/>
    </source>
</evidence>
<dbReference type="PROSITE" id="PS50883">
    <property type="entry name" value="EAL"/>
    <property type="match status" value="1"/>
</dbReference>
<evidence type="ECO:0000256" key="1">
    <source>
        <dbReference type="ARBA" id="ARBA00004370"/>
    </source>
</evidence>
<dbReference type="NCBIfam" id="TIGR00254">
    <property type="entry name" value="GGDEF"/>
    <property type="match status" value="1"/>
</dbReference>
<comment type="subcellular location">
    <subcellularLocation>
        <location evidence="1">Membrane</location>
    </subcellularLocation>
</comment>
<accession>A0ABP8L2P3</accession>
<evidence type="ECO:0000256" key="5">
    <source>
        <dbReference type="SAM" id="MobiDB-lite"/>
    </source>
</evidence>
<feature type="transmembrane region" description="Helical" evidence="6">
    <location>
        <begin position="20"/>
        <end position="43"/>
    </location>
</feature>
<dbReference type="Gene3D" id="3.30.450.20">
    <property type="entry name" value="PAS domain"/>
    <property type="match status" value="1"/>
</dbReference>
<dbReference type="Gene3D" id="3.30.450.350">
    <property type="entry name" value="CHASE domain"/>
    <property type="match status" value="1"/>
</dbReference>
<dbReference type="PROSITE" id="PS50839">
    <property type="entry name" value="CHASE"/>
    <property type="match status" value="1"/>
</dbReference>
<dbReference type="EMBL" id="BAABEX010000007">
    <property type="protein sequence ID" value="GAA4420462.1"/>
    <property type="molecule type" value="Genomic_DNA"/>
</dbReference>
<keyword evidence="13" id="KW-1185">Reference proteome</keyword>
<dbReference type="SUPFAM" id="SSF55785">
    <property type="entry name" value="PYP-like sensor domain (PAS domain)"/>
    <property type="match status" value="1"/>
</dbReference>
<dbReference type="SUPFAM" id="SSF141868">
    <property type="entry name" value="EAL domain-like"/>
    <property type="match status" value="1"/>
</dbReference>
<dbReference type="NCBIfam" id="TIGR00229">
    <property type="entry name" value="sensory_box"/>
    <property type="match status" value="1"/>
</dbReference>
<evidence type="ECO:0000259" key="8">
    <source>
        <dbReference type="PROSITE" id="PS50113"/>
    </source>
</evidence>
<dbReference type="Gene3D" id="3.30.70.270">
    <property type="match status" value="1"/>
</dbReference>
<dbReference type="CDD" id="cd00130">
    <property type="entry name" value="PAS"/>
    <property type="match status" value="1"/>
</dbReference>
<evidence type="ECO:0000256" key="2">
    <source>
        <dbReference type="ARBA" id="ARBA00022692"/>
    </source>
</evidence>
<proteinExistence type="predicted"/>
<comment type="caution">
    <text evidence="12">The sequence shown here is derived from an EMBL/GenBank/DDBJ whole genome shotgun (WGS) entry which is preliminary data.</text>
</comment>
<evidence type="ECO:0000256" key="4">
    <source>
        <dbReference type="ARBA" id="ARBA00023136"/>
    </source>
</evidence>
<dbReference type="InterPro" id="IPR001633">
    <property type="entry name" value="EAL_dom"/>
</dbReference>
<dbReference type="InterPro" id="IPR000160">
    <property type="entry name" value="GGDEF_dom"/>
</dbReference>
<dbReference type="Proteomes" id="UP001501788">
    <property type="component" value="Unassembled WGS sequence"/>
</dbReference>
<evidence type="ECO:0008006" key="14">
    <source>
        <dbReference type="Google" id="ProtNLM"/>
    </source>
</evidence>
<dbReference type="PROSITE" id="PS50113">
    <property type="entry name" value="PAC"/>
    <property type="match status" value="1"/>
</dbReference>
<feature type="domain" description="GGDEF" evidence="11">
    <location>
        <begin position="597"/>
        <end position="729"/>
    </location>
</feature>
<keyword evidence="4 6" id="KW-0472">Membrane</keyword>
<gene>
    <name evidence="12" type="ORF">GCM10023090_08050</name>
</gene>
<dbReference type="InterPro" id="IPR006189">
    <property type="entry name" value="CHASE_dom"/>
</dbReference>
<feature type="domain" description="CHASE" evidence="9">
    <location>
        <begin position="114"/>
        <end position="211"/>
    </location>
</feature>
<dbReference type="SUPFAM" id="SSF55073">
    <property type="entry name" value="Nucleotide cyclase"/>
    <property type="match status" value="1"/>
</dbReference>
<evidence type="ECO:0000256" key="3">
    <source>
        <dbReference type="ARBA" id="ARBA00022989"/>
    </source>
</evidence>
<dbReference type="InterPro" id="IPR043128">
    <property type="entry name" value="Rev_trsase/Diguanyl_cyclase"/>
</dbReference>
<dbReference type="Pfam" id="PF13426">
    <property type="entry name" value="PAS_9"/>
    <property type="match status" value="1"/>
</dbReference>
<feature type="domain" description="PAC" evidence="8">
    <location>
        <begin position="510"/>
        <end position="565"/>
    </location>
</feature>
<dbReference type="SMART" id="SM00052">
    <property type="entry name" value="EAL"/>
    <property type="match status" value="1"/>
</dbReference>
<evidence type="ECO:0000259" key="7">
    <source>
        <dbReference type="PROSITE" id="PS50112"/>
    </source>
</evidence>
<feature type="domain" description="EAL" evidence="10">
    <location>
        <begin position="738"/>
        <end position="992"/>
    </location>
</feature>
<dbReference type="PROSITE" id="PS50887">
    <property type="entry name" value="GGDEF"/>
    <property type="match status" value="1"/>
</dbReference>
<dbReference type="CDD" id="cd01949">
    <property type="entry name" value="GGDEF"/>
    <property type="match status" value="1"/>
</dbReference>
<dbReference type="Pfam" id="PF03924">
    <property type="entry name" value="CHASE"/>
    <property type="match status" value="1"/>
</dbReference>